<comment type="subcellular location">
    <subcellularLocation>
        <location evidence="1 7">Nucleus</location>
    </subcellularLocation>
</comment>
<dbReference type="AlphaFoldDB" id="A0A1J9RQV1"/>
<keyword evidence="12" id="KW-1185">Reference proteome</keyword>
<reference evidence="11 12" key="1">
    <citation type="submission" date="2016-10" db="EMBL/GenBank/DDBJ databases">
        <title>Proteomics and genomics reveal pathogen-plant mechanisms compatible with a hemibiotrophic lifestyle of Diplodia corticola.</title>
        <authorList>
            <person name="Fernandes I."/>
            <person name="De Jonge R."/>
            <person name="Van De Peer Y."/>
            <person name="Devreese B."/>
            <person name="Alves A."/>
            <person name="Esteves A.C."/>
        </authorList>
    </citation>
    <scope>NUCLEOTIDE SEQUENCE [LARGE SCALE GENOMIC DNA]</scope>
    <source>
        <strain evidence="11 12">CBS 112549</strain>
    </source>
</reference>
<feature type="compositionally biased region" description="Basic and acidic residues" evidence="8">
    <location>
        <begin position="17"/>
        <end position="30"/>
    </location>
</feature>
<dbReference type="RefSeq" id="XP_020126536.1">
    <property type="nucleotide sequence ID" value="XM_020278154.1"/>
</dbReference>
<evidence type="ECO:0000256" key="6">
    <source>
        <dbReference type="ARBA" id="ARBA00023242"/>
    </source>
</evidence>
<keyword evidence="3 7" id="KW-0227">DNA damage</keyword>
<comment type="function">
    <text evidence="7">Component of the SMC5-SMC6 complex, that promotes sister chromatid alignment after DNA damage and facilitates double-stranded DNA breaks (DSBs) repair via homologous recombination between sister chromatids.</text>
</comment>
<accession>A0A1J9RQV1</accession>
<dbReference type="Pfam" id="PF15412">
    <property type="entry name" value="Nse4-Nse3_bdg"/>
    <property type="match status" value="1"/>
</dbReference>
<keyword evidence="4 7" id="KW-0233">DNA recombination</keyword>
<feature type="region of interest" description="Disordered" evidence="8">
    <location>
        <begin position="1"/>
        <end position="107"/>
    </location>
</feature>
<dbReference type="PANTHER" id="PTHR16140:SF0">
    <property type="entry name" value="NON-STRUCTURAL MAINTENANCE OF CHROMOSOMES ELEMENT 4"/>
    <property type="match status" value="1"/>
</dbReference>
<evidence type="ECO:0000256" key="1">
    <source>
        <dbReference type="ARBA" id="ARBA00004123"/>
    </source>
</evidence>
<organism evidence="11 12">
    <name type="scientific">Diplodia corticola</name>
    <dbReference type="NCBI Taxonomy" id="236234"/>
    <lineage>
        <taxon>Eukaryota</taxon>
        <taxon>Fungi</taxon>
        <taxon>Dikarya</taxon>
        <taxon>Ascomycota</taxon>
        <taxon>Pezizomycotina</taxon>
        <taxon>Dothideomycetes</taxon>
        <taxon>Dothideomycetes incertae sedis</taxon>
        <taxon>Botryosphaeriales</taxon>
        <taxon>Botryosphaeriaceae</taxon>
        <taxon>Diplodia</taxon>
    </lineage>
</organism>
<dbReference type="STRING" id="236234.A0A1J9RQV1"/>
<dbReference type="OrthoDB" id="361242at2759"/>
<feature type="region of interest" description="Disordered" evidence="8">
    <location>
        <begin position="235"/>
        <end position="259"/>
    </location>
</feature>
<dbReference type="InterPro" id="IPR029225">
    <property type="entry name" value="Nse4_Nse3-bd"/>
</dbReference>
<protein>
    <recommendedName>
        <fullName evidence="7">Non-structural maintenance of chromosomes element 4</fullName>
    </recommendedName>
</protein>
<dbReference type="InterPro" id="IPR014854">
    <property type="entry name" value="Nse4_C"/>
</dbReference>
<dbReference type="GO" id="GO:0006310">
    <property type="term" value="P:DNA recombination"/>
    <property type="evidence" value="ECO:0007669"/>
    <property type="project" value="UniProtKB-UniRule"/>
</dbReference>
<dbReference type="Proteomes" id="UP000183809">
    <property type="component" value="Unassembled WGS sequence"/>
</dbReference>
<evidence type="ECO:0000259" key="9">
    <source>
        <dbReference type="Pfam" id="PF08743"/>
    </source>
</evidence>
<feature type="compositionally biased region" description="Polar residues" evidence="8">
    <location>
        <begin position="1"/>
        <end position="10"/>
    </location>
</feature>
<evidence type="ECO:0000313" key="11">
    <source>
        <dbReference type="EMBL" id="OJD30276.1"/>
    </source>
</evidence>
<evidence type="ECO:0000259" key="10">
    <source>
        <dbReference type="Pfam" id="PF15412"/>
    </source>
</evidence>
<feature type="domain" description="Nse4/EID protein Nse3/MAGE-binding" evidence="10">
    <location>
        <begin position="178"/>
        <end position="228"/>
    </location>
</feature>
<dbReference type="EMBL" id="MNUE01000063">
    <property type="protein sequence ID" value="OJD30276.1"/>
    <property type="molecule type" value="Genomic_DNA"/>
</dbReference>
<sequence length="494" mass="55664">MARLNNSVPASTPDVDSIYRDRTPDADVSTRHRGARSHTAYSTIASPPDASSDKENYPTGQPTRMDKGKAPMRPPSIPTPTSDTETSRSSKRRRLQDRDVSVATTANGEPIVDLQYYDPDQNADERRELRRDLRAHLRDFTDDRDALMAGNNDRLVGYIQRSNALMNRVKQTADATLDARFLVAASDLTLRKTTAMVMGANSTGVDVDEFVSKCILFMQNNGYVGEDDQVNTQAASTQARVRKRARRADVDSDDEQEETGDALAWDVLGERACFQNNRRPPVPGFLLGPLSVQKRVRATQTQRRARLRRDPQLERRPESLVAEDIQRPENSNLVTLVKKIRGELMSVLDRRQDAVNDELSDYPGDPPEDVIEDVMQKHGITQTEDEDPAMSLFEFTINPQSFGQTVENLFYTSFLIREGSVRVGKDKHGLPVICPSESRGLNEQGAKNVSRHQAVFSIDYQTWQKFIEAFNIQEPVIAHRQDEQPTQSVRGWYG</sequence>
<dbReference type="GO" id="GO:0030915">
    <property type="term" value="C:Smc5-Smc6 complex"/>
    <property type="evidence" value="ECO:0007669"/>
    <property type="project" value="UniProtKB-UniRule"/>
</dbReference>
<dbReference type="GO" id="GO:0005634">
    <property type="term" value="C:nucleus"/>
    <property type="evidence" value="ECO:0007669"/>
    <property type="project" value="UniProtKB-SubCell"/>
</dbReference>
<evidence type="ECO:0000256" key="7">
    <source>
        <dbReference type="RuleBase" id="RU365071"/>
    </source>
</evidence>
<evidence type="ECO:0000313" key="12">
    <source>
        <dbReference type="Proteomes" id="UP000183809"/>
    </source>
</evidence>
<keyword evidence="6 7" id="KW-0539">Nucleus</keyword>
<comment type="subunit">
    <text evidence="7">Component of the SMC5-SMC6 complex.</text>
</comment>
<dbReference type="Pfam" id="PF08743">
    <property type="entry name" value="Nse4_C"/>
    <property type="match status" value="1"/>
</dbReference>
<keyword evidence="5 7" id="KW-0234">DNA repair</keyword>
<gene>
    <name evidence="11" type="ORF">BKCO1_6300055</name>
</gene>
<evidence type="ECO:0000256" key="3">
    <source>
        <dbReference type="ARBA" id="ARBA00022763"/>
    </source>
</evidence>
<evidence type="ECO:0000256" key="2">
    <source>
        <dbReference type="ARBA" id="ARBA00008997"/>
    </source>
</evidence>
<dbReference type="GeneID" id="31018415"/>
<evidence type="ECO:0000256" key="8">
    <source>
        <dbReference type="SAM" id="MobiDB-lite"/>
    </source>
</evidence>
<dbReference type="PANTHER" id="PTHR16140">
    <property type="entry name" value="NON-STRUCTURAL MAINTENANCE OF CHROMOSOMES ELEMENT 4"/>
    <property type="match status" value="1"/>
</dbReference>
<dbReference type="GO" id="GO:0006281">
    <property type="term" value="P:DNA repair"/>
    <property type="evidence" value="ECO:0007669"/>
    <property type="project" value="UniProtKB-UniRule"/>
</dbReference>
<proteinExistence type="inferred from homology"/>
<name>A0A1J9RQV1_9PEZI</name>
<comment type="caution">
    <text evidence="11">The sequence shown here is derived from an EMBL/GenBank/DDBJ whole genome shotgun (WGS) entry which is preliminary data.</text>
</comment>
<feature type="domain" description="Non-structural maintenance of chromosome element 4 C-terminal" evidence="9">
    <location>
        <begin position="390"/>
        <end position="477"/>
    </location>
</feature>
<evidence type="ECO:0000256" key="5">
    <source>
        <dbReference type="ARBA" id="ARBA00023204"/>
    </source>
</evidence>
<comment type="similarity">
    <text evidence="2 7">Belongs to the NSE4 family.</text>
</comment>
<dbReference type="InterPro" id="IPR027786">
    <property type="entry name" value="Nse4/EID"/>
</dbReference>
<evidence type="ECO:0000256" key="4">
    <source>
        <dbReference type="ARBA" id="ARBA00023172"/>
    </source>
</evidence>